<evidence type="ECO:0000313" key="5">
    <source>
        <dbReference type="Proteomes" id="UP000635245"/>
    </source>
</evidence>
<dbReference type="PANTHER" id="PTHR12411">
    <property type="entry name" value="CYSTEINE PROTEASE FAMILY C1-RELATED"/>
    <property type="match status" value="1"/>
</dbReference>
<evidence type="ECO:0000259" key="3">
    <source>
        <dbReference type="SMART" id="SM00645"/>
    </source>
</evidence>
<dbReference type="EMBL" id="JAENJH010000002">
    <property type="protein sequence ID" value="MBK1784980.1"/>
    <property type="molecule type" value="Genomic_DNA"/>
</dbReference>
<dbReference type="GO" id="GO:0008234">
    <property type="term" value="F:cysteine-type peptidase activity"/>
    <property type="evidence" value="ECO:0007669"/>
    <property type="project" value="InterPro"/>
</dbReference>
<dbReference type="AlphaFoldDB" id="A0A934QRD7"/>
<reference evidence="4" key="1">
    <citation type="submission" date="2020-12" db="EMBL/GenBank/DDBJ databases">
        <title>Prauserella sp. ASG 168, a novel actinomycete isolated from cave rock.</title>
        <authorList>
            <person name="Suriyachadkun C."/>
        </authorList>
    </citation>
    <scope>NUCLEOTIDE SEQUENCE</scope>
    <source>
        <strain evidence="4">ASG 168</strain>
    </source>
</reference>
<keyword evidence="5" id="KW-1185">Reference proteome</keyword>
<dbReference type="SUPFAM" id="SSF54001">
    <property type="entry name" value="Cysteine proteinases"/>
    <property type="match status" value="1"/>
</dbReference>
<comment type="similarity">
    <text evidence="1">Belongs to the peptidase C1 family.</text>
</comment>
<protein>
    <submittedName>
        <fullName evidence="4">Peptidase C1</fullName>
    </submittedName>
</protein>
<dbReference type="SMART" id="SM00645">
    <property type="entry name" value="Pept_C1"/>
    <property type="match status" value="1"/>
</dbReference>
<organism evidence="4 5">
    <name type="scientific">Prauserella cavernicola</name>
    <dbReference type="NCBI Taxonomy" id="2800127"/>
    <lineage>
        <taxon>Bacteria</taxon>
        <taxon>Bacillati</taxon>
        <taxon>Actinomycetota</taxon>
        <taxon>Actinomycetes</taxon>
        <taxon>Pseudonocardiales</taxon>
        <taxon>Pseudonocardiaceae</taxon>
        <taxon>Prauserella</taxon>
    </lineage>
</organism>
<evidence type="ECO:0000256" key="2">
    <source>
        <dbReference type="ARBA" id="ARBA00023157"/>
    </source>
</evidence>
<dbReference type="InterPro" id="IPR025661">
    <property type="entry name" value="Pept_asp_AS"/>
</dbReference>
<proteinExistence type="inferred from homology"/>
<accession>A0A934QRD7</accession>
<dbReference type="Gene3D" id="3.90.70.10">
    <property type="entry name" value="Cysteine proteinases"/>
    <property type="match status" value="1"/>
</dbReference>
<dbReference type="PROSITE" id="PS00640">
    <property type="entry name" value="THIOL_PROTEASE_ASN"/>
    <property type="match status" value="1"/>
</dbReference>
<comment type="caution">
    <text evidence="4">The sequence shown here is derived from an EMBL/GenBank/DDBJ whole genome shotgun (WGS) entry which is preliminary data.</text>
</comment>
<dbReference type="InterPro" id="IPR038765">
    <property type="entry name" value="Papain-like_cys_pep_sf"/>
</dbReference>
<evidence type="ECO:0000256" key="1">
    <source>
        <dbReference type="ARBA" id="ARBA00008455"/>
    </source>
</evidence>
<gene>
    <name evidence="4" type="ORF">JHE00_11640</name>
</gene>
<dbReference type="RefSeq" id="WP_200317771.1">
    <property type="nucleotide sequence ID" value="NZ_JAENJH010000002.1"/>
</dbReference>
<dbReference type="InterPro" id="IPR013128">
    <property type="entry name" value="Peptidase_C1A"/>
</dbReference>
<dbReference type="Pfam" id="PF00112">
    <property type="entry name" value="Peptidase_C1"/>
    <property type="match status" value="1"/>
</dbReference>
<dbReference type="PROSITE" id="PS00639">
    <property type="entry name" value="THIOL_PROTEASE_HIS"/>
    <property type="match status" value="1"/>
</dbReference>
<name>A0A934QRD7_9PSEU</name>
<dbReference type="GO" id="GO:0006508">
    <property type="term" value="P:proteolysis"/>
    <property type="evidence" value="ECO:0007669"/>
    <property type="project" value="InterPro"/>
</dbReference>
<keyword evidence="2" id="KW-1015">Disulfide bond</keyword>
<dbReference type="InterPro" id="IPR025660">
    <property type="entry name" value="Pept_his_AS"/>
</dbReference>
<sequence length="383" mass="40992">MSAEHPCTAEIAGIRDSLAALGDPWRCGETRLSRLSGDARKARLGVPSPAAGELSARADLPGRMAEVALAAAGGSTSARHAPSPHLPKAFDLRDVEGRNYVTEVKDQGETGSCSAFGTIAALETTAAYTRGAPGLRLDLSEAHLFFGHAAAREAILPDGTWPDELFADCEGIGVTFDDHYPYYDDDSGALNPGWRDRLAKAEGVVDLSQDPVAIKEHIYGYGAVTACLVVFDDLFHYTGGVYRRTTEETSGGHCVALIGWDDEAGCWIAKNSWGPDWGEDGFLRIAYGEAYIEDYPEPRPTTLGCTGVSLRAWLPPQRALRLFATAHDANGWAYLENLGWTRLSGGPDGTTAALAQLSGARASGRPFVPFIDNDELSIIHPVN</sequence>
<feature type="domain" description="Peptidase C1A papain C-terminal" evidence="3">
    <location>
        <begin position="86"/>
        <end position="301"/>
    </location>
</feature>
<dbReference type="InterPro" id="IPR000668">
    <property type="entry name" value="Peptidase_C1A_C"/>
</dbReference>
<evidence type="ECO:0000313" key="4">
    <source>
        <dbReference type="EMBL" id="MBK1784980.1"/>
    </source>
</evidence>
<dbReference type="Proteomes" id="UP000635245">
    <property type="component" value="Unassembled WGS sequence"/>
</dbReference>